<feature type="domain" description="AAA" evidence="1">
    <location>
        <begin position="1"/>
        <end position="167"/>
    </location>
</feature>
<evidence type="ECO:0000259" key="1">
    <source>
        <dbReference type="Pfam" id="PF13614"/>
    </source>
</evidence>
<dbReference type="InterPro" id="IPR025669">
    <property type="entry name" value="AAA_dom"/>
</dbReference>
<evidence type="ECO:0000313" key="2">
    <source>
        <dbReference type="EMBL" id="CYW44327.1"/>
    </source>
</evidence>
<dbReference type="InterPro" id="IPR027417">
    <property type="entry name" value="P-loop_NTPase"/>
</dbReference>
<dbReference type="RefSeq" id="WP_044766666.1">
    <property type="nucleotide sequence ID" value="NZ_CEIH01000030.1"/>
</dbReference>
<dbReference type="EMBL" id="FIJK01000042">
    <property type="protein sequence ID" value="CYW44327.1"/>
    <property type="molecule type" value="Genomic_DNA"/>
</dbReference>
<dbReference type="SUPFAM" id="SSF52540">
    <property type="entry name" value="P-loop containing nucleoside triphosphate hydrolases"/>
    <property type="match status" value="1"/>
</dbReference>
<dbReference type="AlphaFoldDB" id="A0A0Z8PEI9"/>
<gene>
    <name evidence="2" type="ORF">ERS132539_01626</name>
</gene>
<dbReference type="Proteomes" id="UP000069526">
    <property type="component" value="Unassembled WGS sequence"/>
</dbReference>
<accession>A0A0Z8PEI9</accession>
<dbReference type="PANTHER" id="PTHR13696:SF99">
    <property type="entry name" value="COBYRINIC ACID AC-DIAMIDE SYNTHASE"/>
    <property type="match status" value="1"/>
</dbReference>
<dbReference type="Pfam" id="PF13614">
    <property type="entry name" value="AAA_31"/>
    <property type="match status" value="1"/>
</dbReference>
<reference evidence="2 3" key="1">
    <citation type="submission" date="2016-02" db="EMBL/GenBank/DDBJ databases">
        <authorList>
            <consortium name="Pathogen Informatics"/>
        </authorList>
    </citation>
    <scope>NUCLEOTIDE SEQUENCE [LARGE SCALE GENOMIC DNA]</scope>
    <source>
        <strain evidence="2 3">SS1013</strain>
    </source>
</reference>
<evidence type="ECO:0000313" key="3">
    <source>
        <dbReference type="Proteomes" id="UP000069526"/>
    </source>
</evidence>
<dbReference type="PANTHER" id="PTHR13696">
    <property type="entry name" value="P-LOOP CONTAINING NUCLEOSIDE TRIPHOSPHATE HYDROLASE"/>
    <property type="match status" value="1"/>
</dbReference>
<organism evidence="2 3">
    <name type="scientific">Streptococcus suis</name>
    <dbReference type="NCBI Taxonomy" id="1307"/>
    <lineage>
        <taxon>Bacteria</taxon>
        <taxon>Bacillati</taxon>
        <taxon>Bacillota</taxon>
        <taxon>Bacilli</taxon>
        <taxon>Lactobacillales</taxon>
        <taxon>Streptococcaceae</taxon>
        <taxon>Streptococcus</taxon>
    </lineage>
</organism>
<proteinExistence type="predicted"/>
<dbReference type="Gene3D" id="3.40.50.300">
    <property type="entry name" value="P-loop containing nucleotide triphosphate hydrolases"/>
    <property type="match status" value="1"/>
</dbReference>
<dbReference type="CDD" id="cd02042">
    <property type="entry name" value="ParAB_family"/>
    <property type="match status" value="1"/>
</dbReference>
<name>A0A0Z8PEI9_STRSU</name>
<sequence>MKIITININKGGTGKSTFSYNFSKWLTLQKKKKVLLIDGDSSCNLTYSFQTKVSKSIFDLFQKGETDISSVDENLDFIKGSEYLNDDFLNLRQKQNNCLIFFMWIADHIEMLSTYDYIIIDTHNDASLVTSNFIAASDVVLGISEPSRNGFRAWVELKQTIHQLKSDIVDVISRRSYVQAKPYLIANKIEHIGNTSKEFIETIANEPDFLGVIPKKELLAKSLLIDKSIYEQYENMSNTEKVRQQKFFDHIDELFSKILKITI</sequence>
<dbReference type="InterPro" id="IPR050678">
    <property type="entry name" value="DNA_Partitioning_ATPase"/>
</dbReference>
<protein>
    <submittedName>
        <fullName evidence="2">Putative plasmid partition protein</fullName>
    </submittedName>
</protein>